<keyword evidence="4" id="KW-1185">Reference proteome</keyword>
<dbReference type="AlphaFoldDB" id="A0AAF0DDW3"/>
<keyword evidence="2" id="KW-1133">Transmembrane helix</keyword>
<name>A0AAF0DDW3_9EURO</name>
<evidence type="ECO:0000256" key="1">
    <source>
        <dbReference type="SAM" id="MobiDB-lite"/>
    </source>
</evidence>
<feature type="region of interest" description="Disordered" evidence="1">
    <location>
        <begin position="1"/>
        <end position="150"/>
    </location>
</feature>
<evidence type="ECO:0000256" key="2">
    <source>
        <dbReference type="SAM" id="Phobius"/>
    </source>
</evidence>
<accession>A0AAF0DDW3</accession>
<dbReference type="EMBL" id="CP120627">
    <property type="protein sequence ID" value="WEW56685.1"/>
    <property type="molecule type" value="Genomic_DNA"/>
</dbReference>
<organism evidence="3 4">
    <name type="scientific">Emydomyces testavorans</name>
    <dbReference type="NCBI Taxonomy" id="2070801"/>
    <lineage>
        <taxon>Eukaryota</taxon>
        <taxon>Fungi</taxon>
        <taxon>Dikarya</taxon>
        <taxon>Ascomycota</taxon>
        <taxon>Pezizomycotina</taxon>
        <taxon>Eurotiomycetes</taxon>
        <taxon>Eurotiomycetidae</taxon>
        <taxon>Onygenales</taxon>
        <taxon>Nannizziopsiaceae</taxon>
        <taxon>Emydomyces</taxon>
    </lineage>
</organism>
<feature type="compositionally biased region" description="Polar residues" evidence="1">
    <location>
        <begin position="39"/>
        <end position="51"/>
    </location>
</feature>
<dbReference type="Proteomes" id="UP001219355">
    <property type="component" value="Chromosome 1"/>
</dbReference>
<feature type="compositionally biased region" description="Low complexity" evidence="1">
    <location>
        <begin position="129"/>
        <end position="141"/>
    </location>
</feature>
<keyword evidence="2" id="KW-0812">Transmembrane</keyword>
<sequence length="198" mass="22025">MTTVPPSHGDIGRSHGDRSTSSDLDRERLSVHRRRSWSQEEISILPSSSTASKKRVEFDQSPRSATAHRPRASSAQDHGFEDISEDGASGDEMHLARPSLSRPAESRSNVPLLKDERRGRPQSATFAESVQSRGVSGASRRSSFRSKAPDYDANSATRRKYIIASFFLVLSLISFTVQTQTAVFIQQELGWNKPYCML</sequence>
<feature type="transmembrane region" description="Helical" evidence="2">
    <location>
        <begin position="161"/>
        <end position="185"/>
    </location>
</feature>
<gene>
    <name evidence="3" type="ORF">PRK78_002133</name>
</gene>
<proteinExistence type="predicted"/>
<protein>
    <submittedName>
        <fullName evidence="3">Uncharacterized protein</fullName>
    </submittedName>
</protein>
<feature type="compositionally biased region" description="Basic and acidic residues" evidence="1">
    <location>
        <begin position="10"/>
        <end position="30"/>
    </location>
</feature>
<evidence type="ECO:0000313" key="3">
    <source>
        <dbReference type="EMBL" id="WEW56685.1"/>
    </source>
</evidence>
<reference evidence="3" key="1">
    <citation type="submission" date="2023-03" db="EMBL/GenBank/DDBJ databases">
        <title>Emydomyces testavorans Genome Sequence.</title>
        <authorList>
            <person name="Hoyer L."/>
        </authorList>
    </citation>
    <scope>NUCLEOTIDE SEQUENCE</scope>
    <source>
        <strain evidence="3">16-2883</strain>
    </source>
</reference>
<evidence type="ECO:0000313" key="4">
    <source>
        <dbReference type="Proteomes" id="UP001219355"/>
    </source>
</evidence>
<keyword evidence="2" id="KW-0472">Membrane</keyword>